<dbReference type="Proteomes" id="UP000184188">
    <property type="component" value="Unassembled WGS sequence"/>
</dbReference>
<feature type="compositionally biased region" description="Polar residues" evidence="1">
    <location>
        <begin position="49"/>
        <end position="60"/>
    </location>
</feature>
<evidence type="ECO:0000313" key="2">
    <source>
        <dbReference type="EMBL" id="OJJ43308.1"/>
    </source>
</evidence>
<name>A0A1L9S814_9EURO</name>
<reference evidence="3" key="1">
    <citation type="journal article" date="2017" name="Genome Biol.">
        <title>Comparative genomics reveals high biological diversity and specific adaptations in the industrially and medically important fungal genus Aspergillus.</title>
        <authorList>
            <person name="de Vries R.P."/>
            <person name="Riley R."/>
            <person name="Wiebenga A."/>
            <person name="Aguilar-Osorio G."/>
            <person name="Amillis S."/>
            <person name="Uchima C.A."/>
            <person name="Anderluh G."/>
            <person name="Asadollahi M."/>
            <person name="Askin M."/>
            <person name="Barry K."/>
            <person name="Battaglia E."/>
            <person name="Bayram O."/>
            <person name="Benocci T."/>
            <person name="Braus-Stromeyer S.A."/>
            <person name="Caldana C."/>
            <person name="Canovas D."/>
            <person name="Cerqueira G.C."/>
            <person name="Chen F."/>
            <person name="Chen W."/>
            <person name="Choi C."/>
            <person name="Clum A."/>
            <person name="Dos Santos R.A."/>
            <person name="Damasio A.R."/>
            <person name="Diallinas G."/>
            <person name="Emri T."/>
            <person name="Fekete E."/>
            <person name="Flipphi M."/>
            <person name="Freyberg S."/>
            <person name="Gallo A."/>
            <person name="Gournas C."/>
            <person name="Habgood R."/>
            <person name="Hainaut M."/>
            <person name="Harispe M.L."/>
            <person name="Henrissat B."/>
            <person name="Hilden K.S."/>
            <person name="Hope R."/>
            <person name="Hossain A."/>
            <person name="Karabika E."/>
            <person name="Karaffa L."/>
            <person name="Karanyi Z."/>
            <person name="Krasevec N."/>
            <person name="Kuo A."/>
            <person name="Kusch H."/>
            <person name="LaButti K."/>
            <person name="Lagendijk E.L."/>
            <person name="Lapidus A."/>
            <person name="Levasseur A."/>
            <person name="Lindquist E."/>
            <person name="Lipzen A."/>
            <person name="Logrieco A.F."/>
            <person name="MacCabe A."/>
            <person name="Maekelae M.R."/>
            <person name="Malavazi I."/>
            <person name="Melin P."/>
            <person name="Meyer V."/>
            <person name="Mielnichuk N."/>
            <person name="Miskei M."/>
            <person name="Molnar A.P."/>
            <person name="Mule G."/>
            <person name="Ngan C.Y."/>
            <person name="Orejas M."/>
            <person name="Orosz E."/>
            <person name="Ouedraogo J.P."/>
            <person name="Overkamp K.M."/>
            <person name="Park H.-S."/>
            <person name="Perrone G."/>
            <person name="Piumi F."/>
            <person name="Punt P.J."/>
            <person name="Ram A.F."/>
            <person name="Ramon A."/>
            <person name="Rauscher S."/>
            <person name="Record E."/>
            <person name="Riano-Pachon D.M."/>
            <person name="Robert V."/>
            <person name="Roehrig J."/>
            <person name="Ruller R."/>
            <person name="Salamov A."/>
            <person name="Salih N.S."/>
            <person name="Samson R.A."/>
            <person name="Sandor E."/>
            <person name="Sanguinetti M."/>
            <person name="Schuetze T."/>
            <person name="Sepcic K."/>
            <person name="Shelest E."/>
            <person name="Sherlock G."/>
            <person name="Sophianopoulou V."/>
            <person name="Squina F.M."/>
            <person name="Sun H."/>
            <person name="Susca A."/>
            <person name="Todd R.B."/>
            <person name="Tsang A."/>
            <person name="Unkles S.E."/>
            <person name="van de Wiele N."/>
            <person name="van Rossen-Uffink D."/>
            <person name="Oliveira J.V."/>
            <person name="Vesth T.C."/>
            <person name="Visser J."/>
            <person name="Yu J.-H."/>
            <person name="Zhou M."/>
            <person name="Andersen M.R."/>
            <person name="Archer D.B."/>
            <person name="Baker S.E."/>
            <person name="Benoit I."/>
            <person name="Brakhage A.A."/>
            <person name="Braus G.H."/>
            <person name="Fischer R."/>
            <person name="Frisvad J.C."/>
            <person name="Goldman G.H."/>
            <person name="Houbraken J."/>
            <person name="Oakley B."/>
            <person name="Pocsi I."/>
            <person name="Scazzocchio C."/>
            <person name="Seiboth B."/>
            <person name="vanKuyk P.A."/>
            <person name="Wortman J."/>
            <person name="Dyer P.S."/>
            <person name="Grigoriev I.V."/>
        </authorList>
    </citation>
    <scope>NUCLEOTIDE SEQUENCE [LARGE SCALE GENOMIC DNA]</scope>
    <source>
        <strain evidence="3">CBS 506.65</strain>
    </source>
</reference>
<dbReference type="EMBL" id="KV878353">
    <property type="protein sequence ID" value="OJJ43308.1"/>
    <property type="molecule type" value="Genomic_DNA"/>
</dbReference>
<dbReference type="OrthoDB" id="3872446at2759"/>
<evidence type="ECO:0000313" key="3">
    <source>
        <dbReference type="Proteomes" id="UP000184188"/>
    </source>
</evidence>
<dbReference type="AlphaFoldDB" id="A0A1L9S814"/>
<proteinExistence type="predicted"/>
<sequence length="109" mass="11494">MAEPEDLEEDLFADLYEADEKTNHAVPGTDATTAAEPAFSTPGAFYADNNGTQDYGNTQFEAEENRGYDQPYDGGHQNGAGGLDTAPINSEMGTAVDSEPQGTGIKEDG</sequence>
<organism evidence="2 3">
    <name type="scientific">Penicilliopsis zonata CBS 506.65</name>
    <dbReference type="NCBI Taxonomy" id="1073090"/>
    <lineage>
        <taxon>Eukaryota</taxon>
        <taxon>Fungi</taxon>
        <taxon>Dikarya</taxon>
        <taxon>Ascomycota</taxon>
        <taxon>Pezizomycotina</taxon>
        <taxon>Eurotiomycetes</taxon>
        <taxon>Eurotiomycetidae</taxon>
        <taxon>Eurotiales</taxon>
        <taxon>Aspergillaceae</taxon>
        <taxon>Penicilliopsis</taxon>
    </lineage>
</organism>
<evidence type="ECO:0000256" key="1">
    <source>
        <dbReference type="SAM" id="MobiDB-lite"/>
    </source>
</evidence>
<feature type="region of interest" description="Disordered" evidence="1">
    <location>
        <begin position="23"/>
        <end position="109"/>
    </location>
</feature>
<dbReference type="RefSeq" id="XP_022577818.1">
    <property type="nucleotide sequence ID" value="XM_022729987.1"/>
</dbReference>
<accession>A0A1L9S814</accession>
<keyword evidence="3" id="KW-1185">Reference proteome</keyword>
<dbReference type="VEuPathDB" id="FungiDB:ASPZODRAFT_74687"/>
<gene>
    <name evidence="2" type="ORF">ASPZODRAFT_74687</name>
</gene>
<protein>
    <submittedName>
        <fullName evidence="2">Uncharacterized protein</fullName>
    </submittedName>
</protein>
<dbReference type="GeneID" id="34616451"/>